<keyword evidence="2" id="KW-1185">Reference proteome</keyword>
<evidence type="ECO:0000313" key="2">
    <source>
        <dbReference type="Proteomes" id="UP000198506"/>
    </source>
</evidence>
<organism evidence="1 2">
    <name type="scientific">Agrococcus baldri</name>
    <dbReference type="NCBI Taxonomy" id="153730"/>
    <lineage>
        <taxon>Bacteria</taxon>
        <taxon>Bacillati</taxon>
        <taxon>Actinomycetota</taxon>
        <taxon>Actinomycetes</taxon>
        <taxon>Micrococcales</taxon>
        <taxon>Microbacteriaceae</taxon>
        <taxon>Agrococcus</taxon>
    </lineage>
</organism>
<evidence type="ECO:0000313" key="1">
    <source>
        <dbReference type="EMBL" id="SFS14714.1"/>
    </source>
</evidence>
<dbReference type="RefSeq" id="WP_092918244.1">
    <property type="nucleotide sequence ID" value="NZ_FOZN01000003.1"/>
</dbReference>
<accession>A0AA94HN46</accession>
<protein>
    <submittedName>
        <fullName evidence="1">Uncharacterized protein</fullName>
    </submittedName>
</protein>
<reference evidence="1 2" key="1">
    <citation type="submission" date="2016-10" db="EMBL/GenBank/DDBJ databases">
        <authorList>
            <person name="Varghese N."/>
            <person name="Submissions S."/>
        </authorList>
    </citation>
    <scope>NUCLEOTIDE SEQUENCE [LARGE SCALE GENOMIC DNA]</scope>
    <source>
        <strain evidence="1 2">IAM 15147</strain>
    </source>
</reference>
<name>A0AA94HN46_9MICO</name>
<dbReference type="Proteomes" id="UP000198506">
    <property type="component" value="Unassembled WGS sequence"/>
</dbReference>
<dbReference type="EMBL" id="FOZN01000003">
    <property type="protein sequence ID" value="SFS14714.1"/>
    <property type="molecule type" value="Genomic_DNA"/>
</dbReference>
<dbReference type="AlphaFoldDB" id="A0AA94HN46"/>
<proteinExistence type="predicted"/>
<comment type="caution">
    <text evidence="1">The sequence shown here is derived from an EMBL/GenBank/DDBJ whole genome shotgun (WGS) entry which is preliminary data.</text>
</comment>
<gene>
    <name evidence="1" type="ORF">SAMN04487783_1895</name>
</gene>
<sequence length="213" mass="23545">MDPSQHVPSLTHLRDFARARKAGRRTHVAQDRAQVTAPIGERFPAFYYEKFLSAVIEYIDNGCFGGALERVVEAASARKRASYAAAARGMTVMLSELRPIAAKRKQRNVVVNDKYVQLVSLRIHLLIELADYSVVAAHFYFSEKALTEVELRLMETSIALASLESVPGAAPAIAMARSGRLHLIDVAEATSADRVEELRDASEAYLDEWRAAA</sequence>